<organism evidence="2 3">
    <name type="scientific">Perkinsus olseni</name>
    <name type="common">Perkinsus atlanticus</name>
    <dbReference type="NCBI Taxonomy" id="32597"/>
    <lineage>
        <taxon>Eukaryota</taxon>
        <taxon>Sar</taxon>
        <taxon>Alveolata</taxon>
        <taxon>Perkinsozoa</taxon>
        <taxon>Perkinsea</taxon>
        <taxon>Perkinsida</taxon>
        <taxon>Perkinsidae</taxon>
        <taxon>Perkinsus</taxon>
    </lineage>
</organism>
<feature type="compositionally biased region" description="Basic and acidic residues" evidence="1">
    <location>
        <begin position="13"/>
        <end position="22"/>
    </location>
</feature>
<name>A0A7J6PFE0_PEROL</name>
<keyword evidence="2" id="KW-0547">Nucleotide-binding</keyword>
<feature type="compositionally biased region" description="Basic residues" evidence="1">
    <location>
        <begin position="1"/>
        <end position="12"/>
    </location>
</feature>
<feature type="region of interest" description="Disordered" evidence="1">
    <location>
        <begin position="1"/>
        <end position="29"/>
    </location>
</feature>
<reference evidence="2 3" key="1">
    <citation type="submission" date="2020-04" db="EMBL/GenBank/DDBJ databases">
        <title>Perkinsus olseni comparative genomics.</title>
        <authorList>
            <person name="Bogema D.R."/>
        </authorList>
    </citation>
    <scope>NUCLEOTIDE SEQUENCE [LARGE SCALE GENOMIC DNA]</scope>
    <source>
        <strain evidence="2">00978-12</strain>
    </source>
</reference>
<proteinExistence type="predicted"/>
<dbReference type="EMBL" id="JABANP010000026">
    <property type="protein sequence ID" value="KAF4694934.1"/>
    <property type="molecule type" value="Genomic_DNA"/>
</dbReference>
<accession>A0A7J6PFE0</accession>
<protein>
    <submittedName>
        <fullName evidence="2">ATP-binding cassette sub- F member 1</fullName>
    </submittedName>
</protein>
<evidence type="ECO:0000313" key="2">
    <source>
        <dbReference type="EMBL" id="KAF4694934.1"/>
    </source>
</evidence>
<sequence length="74" mass="8279">MGKAAKAKKAAKRTPEEKRADQMDDEAFPNDFVMDGAGNMLNRRDVIQALGERVEVIDGDDATFVKQSPAYRRH</sequence>
<dbReference type="Proteomes" id="UP000541610">
    <property type="component" value="Unassembled WGS sequence"/>
</dbReference>
<gene>
    <name evidence="2" type="primary">ABCF1_1</name>
    <name evidence="2" type="ORF">FOZ60_006454</name>
</gene>
<evidence type="ECO:0000313" key="3">
    <source>
        <dbReference type="Proteomes" id="UP000541610"/>
    </source>
</evidence>
<dbReference type="GO" id="GO:0005524">
    <property type="term" value="F:ATP binding"/>
    <property type="evidence" value="ECO:0007669"/>
    <property type="project" value="UniProtKB-KW"/>
</dbReference>
<keyword evidence="2" id="KW-0067">ATP-binding</keyword>
<comment type="caution">
    <text evidence="2">The sequence shown here is derived from an EMBL/GenBank/DDBJ whole genome shotgun (WGS) entry which is preliminary data.</text>
</comment>
<evidence type="ECO:0000256" key="1">
    <source>
        <dbReference type="SAM" id="MobiDB-lite"/>
    </source>
</evidence>
<dbReference type="AlphaFoldDB" id="A0A7J6PFE0"/>